<evidence type="ECO:0000313" key="3">
    <source>
        <dbReference type="WBParaSite" id="SVE_0000775650.1"/>
    </source>
</evidence>
<sequence>LPCFFIKIYTHFLQNVHTLLKRHYLYIFLKVNSYITIILWLFSKIRLYFFSKSTIQKK</sequence>
<organism evidence="2 3">
    <name type="scientific">Strongyloides venezuelensis</name>
    <name type="common">Threadworm</name>
    <dbReference type="NCBI Taxonomy" id="75913"/>
    <lineage>
        <taxon>Eukaryota</taxon>
        <taxon>Metazoa</taxon>
        <taxon>Ecdysozoa</taxon>
        <taxon>Nematoda</taxon>
        <taxon>Chromadorea</taxon>
        <taxon>Rhabditida</taxon>
        <taxon>Tylenchina</taxon>
        <taxon>Panagrolaimomorpha</taxon>
        <taxon>Strongyloidoidea</taxon>
        <taxon>Strongyloididae</taxon>
        <taxon>Strongyloides</taxon>
    </lineage>
</organism>
<keyword evidence="1" id="KW-1133">Transmembrane helix</keyword>
<evidence type="ECO:0000313" key="2">
    <source>
        <dbReference type="Proteomes" id="UP000035680"/>
    </source>
</evidence>
<reference evidence="3" key="2">
    <citation type="submission" date="2015-08" db="UniProtKB">
        <authorList>
            <consortium name="WormBaseParasite"/>
        </authorList>
    </citation>
    <scope>IDENTIFICATION</scope>
</reference>
<proteinExistence type="predicted"/>
<evidence type="ECO:0000256" key="1">
    <source>
        <dbReference type="SAM" id="Phobius"/>
    </source>
</evidence>
<keyword evidence="2" id="KW-1185">Reference proteome</keyword>
<dbReference type="AlphaFoldDB" id="A0A0K0ETZ0"/>
<keyword evidence="1" id="KW-0812">Transmembrane</keyword>
<keyword evidence="1" id="KW-0472">Membrane</keyword>
<name>A0A0K0ETZ0_STRVS</name>
<protein>
    <submittedName>
        <fullName evidence="3">Ovule protein</fullName>
    </submittedName>
</protein>
<dbReference type="WBParaSite" id="SVE_0000775650.1">
    <property type="protein sequence ID" value="SVE_0000775650.1"/>
    <property type="gene ID" value="SVE_0000775650"/>
</dbReference>
<reference evidence="2" key="1">
    <citation type="submission" date="2014-07" db="EMBL/GenBank/DDBJ databases">
        <authorList>
            <person name="Martin A.A"/>
            <person name="De Silva N."/>
        </authorList>
    </citation>
    <scope>NUCLEOTIDE SEQUENCE</scope>
</reference>
<accession>A0A0K0ETZ0</accession>
<feature type="transmembrane region" description="Helical" evidence="1">
    <location>
        <begin position="23"/>
        <end position="42"/>
    </location>
</feature>
<dbReference type="Proteomes" id="UP000035680">
    <property type="component" value="Unassembled WGS sequence"/>
</dbReference>